<evidence type="ECO:0000256" key="3">
    <source>
        <dbReference type="ARBA" id="ARBA00022729"/>
    </source>
</evidence>
<keyword evidence="8" id="KW-1185">Reference proteome</keyword>
<dbReference type="PROSITE" id="PS01039">
    <property type="entry name" value="SBP_BACTERIAL_3"/>
    <property type="match status" value="1"/>
</dbReference>
<evidence type="ECO:0000256" key="4">
    <source>
        <dbReference type="RuleBase" id="RU003744"/>
    </source>
</evidence>
<dbReference type="RefSeq" id="WP_211800192.1">
    <property type="nucleotide sequence ID" value="NZ_JAGSCS010000004.1"/>
</dbReference>
<organism evidence="7 8">
    <name type="scientific">Proteiniclasticum sediminis</name>
    <dbReference type="NCBI Taxonomy" id="2804028"/>
    <lineage>
        <taxon>Bacteria</taxon>
        <taxon>Bacillati</taxon>
        <taxon>Bacillota</taxon>
        <taxon>Clostridia</taxon>
        <taxon>Eubacteriales</taxon>
        <taxon>Clostridiaceae</taxon>
        <taxon>Proteiniclasticum</taxon>
    </lineage>
</organism>
<proteinExistence type="inferred from homology"/>
<dbReference type="Proteomes" id="UP000675379">
    <property type="component" value="Unassembled WGS sequence"/>
</dbReference>
<keyword evidence="3 5" id="KW-0732">Signal</keyword>
<feature type="signal peptide" evidence="5">
    <location>
        <begin position="1"/>
        <end position="25"/>
    </location>
</feature>
<evidence type="ECO:0000256" key="2">
    <source>
        <dbReference type="ARBA" id="ARBA00010333"/>
    </source>
</evidence>
<dbReference type="PANTHER" id="PTHR35936">
    <property type="entry name" value="MEMBRANE-BOUND LYTIC MUREIN TRANSGLYCOSYLASE F"/>
    <property type="match status" value="1"/>
</dbReference>
<feature type="domain" description="Solute-binding protein family 3/N-terminal" evidence="6">
    <location>
        <begin position="31"/>
        <end position="253"/>
    </location>
</feature>
<accession>A0A941CN46</accession>
<feature type="chain" id="PRO_5037048513" evidence="5">
    <location>
        <begin position="26"/>
        <end position="267"/>
    </location>
</feature>
<reference evidence="7" key="1">
    <citation type="submission" date="2021-04" db="EMBL/GenBank/DDBJ databases">
        <title>Proteiniclasticum sedimins sp. nov., an obligate anaerobic bacterium isolated from anaerobic sludge.</title>
        <authorList>
            <person name="Liu J."/>
        </authorList>
    </citation>
    <scope>NUCLEOTIDE SEQUENCE</scope>
    <source>
        <strain evidence="7">BAD-10</strain>
    </source>
</reference>
<dbReference type="GO" id="GO:0030313">
    <property type="term" value="C:cell envelope"/>
    <property type="evidence" value="ECO:0007669"/>
    <property type="project" value="UniProtKB-SubCell"/>
</dbReference>
<dbReference type="CDD" id="cd13530">
    <property type="entry name" value="PBP2_peptides_like"/>
    <property type="match status" value="1"/>
</dbReference>
<dbReference type="EMBL" id="JAGSCS010000004">
    <property type="protein sequence ID" value="MBR0575662.1"/>
    <property type="molecule type" value="Genomic_DNA"/>
</dbReference>
<dbReference type="PROSITE" id="PS51257">
    <property type="entry name" value="PROKAR_LIPOPROTEIN"/>
    <property type="match status" value="1"/>
</dbReference>
<gene>
    <name evidence="7" type="ORF">KCG48_04820</name>
</gene>
<dbReference type="InterPro" id="IPR018313">
    <property type="entry name" value="SBP_3_CS"/>
</dbReference>
<dbReference type="PANTHER" id="PTHR35936:SF17">
    <property type="entry name" value="ARGININE-BINDING EXTRACELLULAR PROTEIN ARTP"/>
    <property type="match status" value="1"/>
</dbReference>
<evidence type="ECO:0000256" key="5">
    <source>
        <dbReference type="SAM" id="SignalP"/>
    </source>
</evidence>
<evidence type="ECO:0000259" key="6">
    <source>
        <dbReference type="SMART" id="SM00062"/>
    </source>
</evidence>
<dbReference type="SMART" id="SM00062">
    <property type="entry name" value="PBPb"/>
    <property type="match status" value="1"/>
</dbReference>
<evidence type="ECO:0000313" key="8">
    <source>
        <dbReference type="Proteomes" id="UP000675379"/>
    </source>
</evidence>
<evidence type="ECO:0000313" key="7">
    <source>
        <dbReference type="EMBL" id="MBR0575662.1"/>
    </source>
</evidence>
<comment type="subcellular location">
    <subcellularLocation>
        <location evidence="1">Cell envelope</location>
    </subcellularLocation>
</comment>
<sequence>MKKTLTILTAALVAGMTFLAGCAQKETDDNILKIGTDDTYPPFQFRNDSNEMVGFEVDLGKALGEKLGMEVEFISTAWSGIFNGLNAKNYDVIMSATSITPKRLETYIFTKPHMTNGQVIVTRAGETPLAKPEDLKGMKVGVQLETTADIAATKYLETVEFEIARYDEVIQTFTAMKAGYVDVIVADYAVAIDYVNKDPQSFQLTDVMLTNEPIAITIRKDEADLRDKLNTALDELRADGTLKALSIQWLGADYTSNINEELFGVDE</sequence>
<comment type="similarity">
    <text evidence="2 4">Belongs to the bacterial solute-binding protein 3 family.</text>
</comment>
<dbReference type="Gene3D" id="3.40.190.10">
    <property type="entry name" value="Periplasmic binding protein-like II"/>
    <property type="match status" value="2"/>
</dbReference>
<name>A0A941CN46_9CLOT</name>
<protein>
    <submittedName>
        <fullName evidence="7">Amino acid ABC transporter substrate-binding protein</fullName>
    </submittedName>
</protein>
<dbReference type="InterPro" id="IPR001638">
    <property type="entry name" value="Solute-binding_3/MltF_N"/>
</dbReference>
<dbReference type="SUPFAM" id="SSF53850">
    <property type="entry name" value="Periplasmic binding protein-like II"/>
    <property type="match status" value="1"/>
</dbReference>
<evidence type="ECO:0000256" key="1">
    <source>
        <dbReference type="ARBA" id="ARBA00004196"/>
    </source>
</evidence>
<dbReference type="AlphaFoldDB" id="A0A941CN46"/>
<dbReference type="Pfam" id="PF00497">
    <property type="entry name" value="SBP_bac_3"/>
    <property type="match status" value="1"/>
</dbReference>
<comment type="caution">
    <text evidence="7">The sequence shown here is derived from an EMBL/GenBank/DDBJ whole genome shotgun (WGS) entry which is preliminary data.</text>
</comment>